<gene>
    <name evidence="2" type="ORF">D0962_12100</name>
</gene>
<dbReference type="Proteomes" id="UP000473574">
    <property type="component" value="Unassembled WGS sequence"/>
</dbReference>
<comment type="caution">
    <text evidence="2">The sequence shown here is derived from an EMBL/GenBank/DDBJ whole genome shotgun (WGS) entry which is preliminary data.</text>
</comment>
<name>A0A6M0S547_9CYAN</name>
<sequence length="504" mass="57305">MNSVLGKLYDALCSGDGAAPPSEDNYLAWVTPGIPFPPDEFDFLTEGLGGVYKNVRDDFNADKPNNNGETEEVDEDTSVEELNRMLADESRRKYIHAENLARLCDLIPDTSGTGTNSFNVWNVENTLSQAYEQVLRFSQVADVEPDERTKAKLEKLRSLMVSKRIEVDFLTDEERVIEEPSPLVLKYDQYLGEWEAAKLAYNTLRIEAEAGNDPKAVSAWAINGPILRRRVQAAERKWSTLGYREQFDRISAFIKQVEGRSIALLKQQYQELFEEGQLNSMLTGLPFHPVTFVPGGFARYEDGWTQFKFDSSDYASSYDYSKKGFGTKVKAGFGLWRAKAEANYDRTEIEHKINTSRFKLRFKIAQVPIIRPWFNVNFLTSAYWRFDEAVPDFNNQMVSDGAAQPEGMIPAFTTTAIFVRDLFLEFGESEYSYDSLKKHFDVSAGGGWGPFSVGGSYKQDNFERNVNSHREEQGIRIPGMQLIGFKCHQMPKSPNPNPSIKKWI</sequence>
<dbReference type="AlphaFoldDB" id="A0A6M0S547"/>
<reference evidence="2 3" key="1">
    <citation type="journal article" date="2020" name="Microb. Ecol.">
        <title>Ecogenomics of the Marine Benthic Filamentous Cyanobacterium Adonisia.</title>
        <authorList>
            <person name="Walter J.M."/>
            <person name="Coutinho F.H."/>
            <person name="Leomil L."/>
            <person name="Hargreaves P.I."/>
            <person name="Campeao M.E."/>
            <person name="Vieira V.V."/>
            <person name="Silva B.S."/>
            <person name="Fistarol G.O."/>
            <person name="Salomon P.S."/>
            <person name="Sawabe T."/>
            <person name="Mino S."/>
            <person name="Hosokawa M."/>
            <person name="Miyashita H."/>
            <person name="Maruyama F."/>
            <person name="van Verk M.C."/>
            <person name="Dutilh B.E."/>
            <person name="Thompson C.C."/>
            <person name="Thompson F.L."/>
        </authorList>
    </citation>
    <scope>NUCLEOTIDE SEQUENCE [LARGE SCALE GENOMIC DNA]</scope>
    <source>
        <strain evidence="2 3">CCMR0082</strain>
    </source>
</reference>
<feature type="region of interest" description="Disordered" evidence="1">
    <location>
        <begin position="59"/>
        <end position="78"/>
    </location>
</feature>
<evidence type="ECO:0000313" key="2">
    <source>
        <dbReference type="EMBL" id="NEZ63515.1"/>
    </source>
</evidence>
<dbReference type="EMBL" id="QZCE01000002">
    <property type="protein sequence ID" value="NEZ63515.1"/>
    <property type="molecule type" value="Genomic_DNA"/>
</dbReference>
<evidence type="ECO:0000256" key="1">
    <source>
        <dbReference type="SAM" id="MobiDB-lite"/>
    </source>
</evidence>
<organism evidence="2 3">
    <name type="scientific">Adonisia turfae CCMR0082</name>
    <dbReference type="NCBI Taxonomy" id="2304604"/>
    <lineage>
        <taxon>Bacteria</taxon>
        <taxon>Bacillati</taxon>
        <taxon>Cyanobacteriota</taxon>
        <taxon>Adonisia</taxon>
        <taxon>Adonisia turfae</taxon>
    </lineage>
</organism>
<proteinExistence type="predicted"/>
<protein>
    <submittedName>
        <fullName evidence="2">Uncharacterized protein</fullName>
    </submittedName>
</protein>
<evidence type="ECO:0000313" key="3">
    <source>
        <dbReference type="Proteomes" id="UP000473574"/>
    </source>
</evidence>
<accession>A0A6M0S547</accession>
<feature type="compositionally biased region" description="Acidic residues" evidence="1">
    <location>
        <begin position="69"/>
        <end position="78"/>
    </location>
</feature>